<dbReference type="EMBL" id="MU971337">
    <property type="protein sequence ID" value="KAK9240838.1"/>
    <property type="molecule type" value="Genomic_DNA"/>
</dbReference>
<evidence type="ECO:0000313" key="1">
    <source>
        <dbReference type="EMBL" id="KAK9240838.1"/>
    </source>
</evidence>
<protein>
    <submittedName>
        <fullName evidence="1">Alpha/beta-hydrolase</fullName>
    </submittedName>
</protein>
<organism evidence="1 2">
    <name type="scientific">Lipomyces kononenkoae</name>
    <name type="common">Yeast</name>
    <dbReference type="NCBI Taxonomy" id="34357"/>
    <lineage>
        <taxon>Eukaryota</taxon>
        <taxon>Fungi</taxon>
        <taxon>Dikarya</taxon>
        <taxon>Ascomycota</taxon>
        <taxon>Saccharomycotina</taxon>
        <taxon>Lipomycetes</taxon>
        <taxon>Lipomycetales</taxon>
        <taxon>Lipomycetaceae</taxon>
        <taxon>Lipomyces</taxon>
    </lineage>
</organism>
<name>A0ACC3TA75_LIPKO</name>
<proteinExistence type="predicted"/>
<comment type="caution">
    <text evidence="1">The sequence shown here is derived from an EMBL/GenBank/DDBJ whole genome shotgun (WGS) entry which is preliminary data.</text>
</comment>
<gene>
    <name evidence="1" type="ORF">V1525DRAFT_394046</name>
</gene>
<reference evidence="2" key="1">
    <citation type="journal article" date="2024" name="Front. Bioeng. Biotechnol.">
        <title>Genome-scale model development and genomic sequencing of the oleaginous clade Lipomyces.</title>
        <authorList>
            <person name="Czajka J.J."/>
            <person name="Han Y."/>
            <person name="Kim J."/>
            <person name="Mondo S.J."/>
            <person name="Hofstad B.A."/>
            <person name="Robles A."/>
            <person name="Haridas S."/>
            <person name="Riley R."/>
            <person name="LaButti K."/>
            <person name="Pangilinan J."/>
            <person name="Andreopoulos W."/>
            <person name="Lipzen A."/>
            <person name="Yan J."/>
            <person name="Wang M."/>
            <person name="Ng V."/>
            <person name="Grigoriev I.V."/>
            <person name="Spatafora J.W."/>
            <person name="Magnuson J.K."/>
            <person name="Baker S.E."/>
            <person name="Pomraning K.R."/>
        </authorList>
    </citation>
    <scope>NUCLEOTIDE SEQUENCE [LARGE SCALE GENOMIC DNA]</scope>
    <source>
        <strain evidence="2">CBS 7786</strain>
    </source>
</reference>
<sequence length="268" mass="29914">MSFPQPAPADDGTDDVLLHYTAHNPCGKSTIVLIHGACASGQDWDLVVPHLSESYHLLVPDMPGHGQCRKLTPFTVEYSSRLLERLIRKHAVNGRAHIVGHSLGAHIAINPYPQVVDAVFVSGYEVFPRTIFTRLMPYAFWTEHRIENLIPRPVIRWLIDGTDIPRGEPHSCSLDLCRQAVPAIIESEWPSPWPARTLIVAAGKSGVVPSNDHPQDAIKLMGIGRLRNPDTIAFTHPAMRHPWNRQAPKLFAETARAWFEISSGFEKL</sequence>
<accession>A0ACC3TA75</accession>
<evidence type="ECO:0000313" key="2">
    <source>
        <dbReference type="Proteomes" id="UP001433508"/>
    </source>
</evidence>
<dbReference type="Proteomes" id="UP001433508">
    <property type="component" value="Unassembled WGS sequence"/>
</dbReference>
<keyword evidence="2" id="KW-1185">Reference proteome</keyword>